<dbReference type="PANTHER" id="PTHR31465">
    <property type="entry name" value="PROTEIN RTA1-RELATED"/>
    <property type="match status" value="1"/>
</dbReference>
<keyword evidence="3 5" id="KW-1133">Transmembrane helix</keyword>
<keyword evidence="7" id="KW-1185">Reference proteome</keyword>
<evidence type="ECO:0000256" key="3">
    <source>
        <dbReference type="ARBA" id="ARBA00022989"/>
    </source>
</evidence>
<evidence type="ECO:0000256" key="1">
    <source>
        <dbReference type="ARBA" id="ARBA00004141"/>
    </source>
</evidence>
<dbReference type="RefSeq" id="XP_062646650.1">
    <property type="nucleotide sequence ID" value="XM_062787585.1"/>
</dbReference>
<feature type="transmembrane region" description="Helical" evidence="5">
    <location>
        <begin position="20"/>
        <end position="37"/>
    </location>
</feature>
<evidence type="ECO:0008006" key="8">
    <source>
        <dbReference type="Google" id="ProtNLM"/>
    </source>
</evidence>
<feature type="transmembrane region" description="Helical" evidence="5">
    <location>
        <begin position="76"/>
        <end position="97"/>
    </location>
</feature>
<dbReference type="GO" id="GO:0016020">
    <property type="term" value="C:membrane"/>
    <property type="evidence" value="ECO:0007669"/>
    <property type="project" value="UniProtKB-SubCell"/>
</dbReference>
<comment type="caution">
    <text evidence="6">The sequence shown here is derived from an EMBL/GenBank/DDBJ whole genome shotgun (WGS) entry which is preliminary data.</text>
</comment>
<dbReference type="InterPro" id="IPR007568">
    <property type="entry name" value="RTA1"/>
</dbReference>
<protein>
    <recommendedName>
        <fullName evidence="8">RTA1 domain-containing protein</fullName>
    </recommendedName>
</protein>
<sequence length="344" mass="38507">MADGTPVPGSVWFYAPTNVAPIPFAVLFGISAVFHLWQCFHYRCFWVTAYLPFCNALFTAGFALREVGAFNYGNVNVYLASTLMVYMAPPILELANYHILGRTLYYVPYFSPIHPGRVLTTLGSLSAMVEVLNALGVAYLTTSRTPDAKHYALGSNLLRASLALQLAVILLFYSLAGLFHVRCAGAGVGHRHRRVRAVLVSLYVSMALILARTVYRAVEHFAAPIAAGGGAAEAWRNLSPVIRYEWFFWVFEATPMLINVLMWNARHPRIYLPQSYRQYLAQDGETELDGPGWGDKRNKVMTLVDPFGFLSMCEKGRTGEPFWERNGYHHVLVNMKGTERQAPV</sequence>
<evidence type="ECO:0000256" key="4">
    <source>
        <dbReference type="ARBA" id="ARBA00023136"/>
    </source>
</evidence>
<feature type="transmembrane region" description="Helical" evidence="5">
    <location>
        <begin position="118"/>
        <end position="142"/>
    </location>
</feature>
<reference evidence="6" key="2">
    <citation type="submission" date="2023-05" db="EMBL/GenBank/DDBJ databases">
        <authorList>
            <consortium name="Lawrence Berkeley National Laboratory"/>
            <person name="Steindorff A."/>
            <person name="Hensen N."/>
            <person name="Bonometti L."/>
            <person name="Westerberg I."/>
            <person name="Brannstrom I.O."/>
            <person name="Guillou S."/>
            <person name="Cros-Aarteil S."/>
            <person name="Calhoun S."/>
            <person name="Haridas S."/>
            <person name="Kuo A."/>
            <person name="Mondo S."/>
            <person name="Pangilinan J."/>
            <person name="Riley R."/>
            <person name="Labutti K."/>
            <person name="Andreopoulos B."/>
            <person name="Lipzen A."/>
            <person name="Chen C."/>
            <person name="Yanf M."/>
            <person name="Daum C."/>
            <person name="Ng V."/>
            <person name="Clum A."/>
            <person name="Ohm R."/>
            <person name="Martin F."/>
            <person name="Silar P."/>
            <person name="Natvig D."/>
            <person name="Lalanne C."/>
            <person name="Gautier V."/>
            <person name="Ament-Velasquez S.L."/>
            <person name="Kruys A."/>
            <person name="Hutchinson M.I."/>
            <person name="Powell A.J."/>
            <person name="Barry K."/>
            <person name="Miller A.N."/>
            <person name="Grigoriev I.V."/>
            <person name="Debuchy R."/>
            <person name="Gladieux P."/>
            <person name="Thoren M.H."/>
            <person name="Johannesson H."/>
        </authorList>
    </citation>
    <scope>NUCLEOTIDE SEQUENCE</scope>
    <source>
        <strain evidence="6">CBS 731.68</strain>
    </source>
</reference>
<evidence type="ECO:0000256" key="5">
    <source>
        <dbReference type="SAM" id="Phobius"/>
    </source>
</evidence>
<feature type="transmembrane region" description="Helical" evidence="5">
    <location>
        <begin position="195"/>
        <end position="215"/>
    </location>
</feature>
<dbReference type="Proteomes" id="UP001302602">
    <property type="component" value="Unassembled WGS sequence"/>
</dbReference>
<reference evidence="6" key="1">
    <citation type="journal article" date="2023" name="Mol. Phylogenet. Evol.">
        <title>Genome-scale phylogeny and comparative genomics of the fungal order Sordariales.</title>
        <authorList>
            <person name="Hensen N."/>
            <person name="Bonometti L."/>
            <person name="Westerberg I."/>
            <person name="Brannstrom I.O."/>
            <person name="Guillou S."/>
            <person name="Cros-Aarteil S."/>
            <person name="Calhoun S."/>
            <person name="Haridas S."/>
            <person name="Kuo A."/>
            <person name="Mondo S."/>
            <person name="Pangilinan J."/>
            <person name="Riley R."/>
            <person name="LaButti K."/>
            <person name="Andreopoulos B."/>
            <person name="Lipzen A."/>
            <person name="Chen C."/>
            <person name="Yan M."/>
            <person name="Daum C."/>
            <person name="Ng V."/>
            <person name="Clum A."/>
            <person name="Steindorff A."/>
            <person name="Ohm R.A."/>
            <person name="Martin F."/>
            <person name="Silar P."/>
            <person name="Natvig D.O."/>
            <person name="Lalanne C."/>
            <person name="Gautier V."/>
            <person name="Ament-Velasquez S.L."/>
            <person name="Kruys A."/>
            <person name="Hutchinson M.I."/>
            <person name="Powell A.J."/>
            <person name="Barry K."/>
            <person name="Miller A.N."/>
            <person name="Grigoriev I.V."/>
            <person name="Debuchy R."/>
            <person name="Gladieux P."/>
            <person name="Hiltunen Thoren M."/>
            <person name="Johannesson H."/>
        </authorList>
    </citation>
    <scope>NUCLEOTIDE SEQUENCE</scope>
    <source>
        <strain evidence="6">CBS 731.68</strain>
    </source>
</reference>
<accession>A0AAN6TYH6</accession>
<keyword evidence="4 5" id="KW-0472">Membrane</keyword>
<gene>
    <name evidence="6" type="ORF">N657DRAFT_483262</name>
</gene>
<feature type="transmembrane region" description="Helical" evidence="5">
    <location>
        <begin position="44"/>
        <end position="64"/>
    </location>
</feature>
<proteinExistence type="predicted"/>
<evidence type="ECO:0000313" key="6">
    <source>
        <dbReference type="EMBL" id="KAK4122879.1"/>
    </source>
</evidence>
<dbReference type="AlphaFoldDB" id="A0AAN6TYH6"/>
<dbReference type="Pfam" id="PF04479">
    <property type="entry name" value="RTA1"/>
    <property type="match status" value="1"/>
</dbReference>
<dbReference type="PANTHER" id="PTHR31465:SF34">
    <property type="entry name" value="DOMAIN PROTEIN, PUTATIVE (AFU_ORTHOLOGUE AFUA_3G00480)-RELATED"/>
    <property type="match status" value="1"/>
</dbReference>
<dbReference type="GeneID" id="87824355"/>
<name>A0AAN6TYH6_9PEZI</name>
<feature type="transmembrane region" description="Helical" evidence="5">
    <location>
        <begin position="246"/>
        <end position="265"/>
    </location>
</feature>
<evidence type="ECO:0000256" key="2">
    <source>
        <dbReference type="ARBA" id="ARBA00022692"/>
    </source>
</evidence>
<organism evidence="6 7">
    <name type="scientific">Parathielavia appendiculata</name>
    <dbReference type="NCBI Taxonomy" id="2587402"/>
    <lineage>
        <taxon>Eukaryota</taxon>
        <taxon>Fungi</taxon>
        <taxon>Dikarya</taxon>
        <taxon>Ascomycota</taxon>
        <taxon>Pezizomycotina</taxon>
        <taxon>Sordariomycetes</taxon>
        <taxon>Sordariomycetidae</taxon>
        <taxon>Sordariales</taxon>
        <taxon>Chaetomiaceae</taxon>
        <taxon>Parathielavia</taxon>
    </lineage>
</organism>
<keyword evidence="2 5" id="KW-0812">Transmembrane</keyword>
<feature type="transmembrane region" description="Helical" evidence="5">
    <location>
        <begin position="162"/>
        <end position="183"/>
    </location>
</feature>
<comment type="subcellular location">
    <subcellularLocation>
        <location evidence="1">Membrane</location>
        <topology evidence="1">Multi-pass membrane protein</topology>
    </subcellularLocation>
</comment>
<dbReference type="EMBL" id="MU853230">
    <property type="protein sequence ID" value="KAK4122879.1"/>
    <property type="molecule type" value="Genomic_DNA"/>
</dbReference>
<evidence type="ECO:0000313" key="7">
    <source>
        <dbReference type="Proteomes" id="UP001302602"/>
    </source>
</evidence>